<dbReference type="InterPro" id="IPR051446">
    <property type="entry name" value="HTH_trans_reg/aminotransferase"/>
</dbReference>
<comment type="caution">
    <text evidence="7">The sequence shown here is derived from an EMBL/GenBank/DDBJ whole genome shotgun (WGS) entry which is preliminary data.</text>
</comment>
<evidence type="ECO:0000256" key="1">
    <source>
        <dbReference type="ARBA" id="ARBA00005384"/>
    </source>
</evidence>
<keyword evidence="4" id="KW-0238">DNA-binding</keyword>
<dbReference type="InterPro" id="IPR015424">
    <property type="entry name" value="PyrdxlP-dep_Trfase"/>
</dbReference>
<dbReference type="SUPFAM" id="SSF53383">
    <property type="entry name" value="PLP-dependent transferases"/>
    <property type="match status" value="1"/>
</dbReference>
<dbReference type="InterPro" id="IPR015421">
    <property type="entry name" value="PyrdxlP-dep_Trfase_major"/>
</dbReference>
<keyword evidence="3" id="KW-0805">Transcription regulation</keyword>
<evidence type="ECO:0000256" key="2">
    <source>
        <dbReference type="ARBA" id="ARBA00022898"/>
    </source>
</evidence>
<comment type="similarity">
    <text evidence="1">In the C-terminal section; belongs to the class-I pyridoxal-phosphate-dependent aminotransferase family.</text>
</comment>
<dbReference type="SUPFAM" id="SSF46785">
    <property type="entry name" value="Winged helix' DNA-binding domain"/>
    <property type="match status" value="1"/>
</dbReference>
<dbReference type="Pfam" id="PF00155">
    <property type="entry name" value="Aminotran_1_2"/>
    <property type="match status" value="1"/>
</dbReference>
<accession>A0A2V1JWH7</accession>
<dbReference type="RefSeq" id="WP_109062948.1">
    <property type="nucleotide sequence ID" value="NZ_QETA01000007.1"/>
</dbReference>
<keyword evidence="8" id="KW-1185">Reference proteome</keyword>
<evidence type="ECO:0000313" key="8">
    <source>
        <dbReference type="Proteomes" id="UP000245212"/>
    </source>
</evidence>
<sequence>MRDSDQTLTEQIVAMLIRKITLLGLRPGSRLPSIRRLAEHLEVSRFTIVEAYEQLVGQGWLQARQGAGYFVSGRPAPQDQGALDPRLTAGQGTEPAAATLDVAWLLKSTLRDVGGGFVPGSSALLPQQWLDVDMLAAAVRSTGRGSCSSLLGYGPPQGYLPLRVSMADALQRLGIPAHPEQNLLLTAGVTHAVDLVLRALTQPGDCVLVEDPAWFLVFGRLAAAGVRVLGVPRGPDGPDVAVLEQLAREHRPRLFIINSAIHNPTGYSLSARSAYAVLKLAEQYDFRIFEDDTYGDLHPGGAIRLAALDGLQRVVHAGGFAKTLAAGMRVAYLAAAPELVSTLTDLKLLSGLTTPELNERIIQKIVSSGDYQRHVQRVRQQVDAARHESLRLFGRLGLRIDPEPVGGMFLWLDCGQDSEQLARRAAADGLLLAPGRLFSPTQAPDTHIRFSVSITQSPQTWKKVAALLAG</sequence>
<keyword evidence="5" id="KW-0804">Transcription</keyword>
<dbReference type="CDD" id="cd00609">
    <property type="entry name" value="AAT_like"/>
    <property type="match status" value="1"/>
</dbReference>
<dbReference type="Proteomes" id="UP000245212">
    <property type="component" value="Unassembled WGS sequence"/>
</dbReference>
<evidence type="ECO:0000256" key="5">
    <source>
        <dbReference type="ARBA" id="ARBA00023163"/>
    </source>
</evidence>
<name>A0A2V1JWH7_9BURK</name>
<evidence type="ECO:0000256" key="4">
    <source>
        <dbReference type="ARBA" id="ARBA00023125"/>
    </source>
</evidence>
<dbReference type="GO" id="GO:0003677">
    <property type="term" value="F:DNA binding"/>
    <property type="evidence" value="ECO:0007669"/>
    <property type="project" value="UniProtKB-KW"/>
</dbReference>
<dbReference type="Gene3D" id="3.90.1150.10">
    <property type="entry name" value="Aspartate Aminotransferase, domain 1"/>
    <property type="match status" value="1"/>
</dbReference>
<protein>
    <submittedName>
        <fullName evidence="7">GntR family transcriptional regulator</fullName>
    </submittedName>
</protein>
<dbReference type="AlphaFoldDB" id="A0A2V1JWH7"/>
<dbReference type="PANTHER" id="PTHR46577">
    <property type="entry name" value="HTH-TYPE TRANSCRIPTIONAL REGULATORY PROTEIN GABR"/>
    <property type="match status" value="1"/>
</dbReference>
<organism evidence="7 8">
    <name type="scientific">Corticimicrobacter populi</name>
    <dbReference type="NCBI Taxonomy" id="2175229"/>
    <lineage>
        <taxon>Bacteria</taxon>
        <taxon>Pseudomonadati</taxon>
        <taxon>Pseudomonadota</taxon>
        <taxon>Betaproteobacteria</taxon>
        <taxon>Burkholderiales</taxon>
        <taxon>Alcaligenaceae</taxon>
        <taxon>Corticimicrobacter</taxon>
    </lineage>
</organism>
<dbReference type="Pfam" id="PF00392">
    <property type="entry name" value="GntR"/>
    <property type="match status" value="1"/>
</dbReference>
<dbReference type="Gene3D" id="3.40.640.10">
    <property type="entry name" value="Type I PLP-dependent aspartate aminotransferase-like (Major domain)"/>
    <property type="match status" value="1"/>
</dbReference>
<dbReference type="PANTHER" id="PTHR46577:SF2">
    <property type="entry name" value="TRANSCRIPTIONAL REGULATORY PROTEIN"/>
    <property type="match status" value="1"/>
</dbReference>
<dbReference type="InterPro" id="IPR004839">
    <property type="entry name" value="Aminotransferase_I/II_large"/>
</dbReference>
<dbReference type="SMART" id="SM00345">
    <property type="entry name" value="HTH_GNTR"/>
    <property type="match status" value="1"/>
</dbReference>
<dbReference type="Gene3D" id="1.10.10.10">
    <property type="entry name" value="Winged helix-like DNA-binding domain superfamily/Winged helix DNA-binding domain"/>
    <property type="match status" value="1"/>
</dbReference>
<evidence type="ECO:0000259" key="6">
    <source>
        <dbReference type="PROSITE" id="PS50949"/>
    </source>
</evidence>
<gene>
    <name evidence="7" type="ORF">DD235_14520</name>
</gene>
<dbReference type="PRINTS" id="PR00035">
    <property type="entry name" value="HTHGNTR"/>
</dbReference>
<dbReference type="CDD" id="cd07377">
    <property type="entry name" value="WHTH_GntR"/>
    <property type="match status" value="1"/>
</dbReference>
<proteinExistence type="inferred from homology"/>
<dbReference type="GO" id="GO:0003700">
    <property type="term" value="F:DNA-binding transcription factor activity"/>
    <property type="evidence" value="ECO:0007669"/>
    <property type="project" value="InterPro"/>
</dbReference>
<dbReference type="EMBL" id="QETA01000007">
    <property type="protein sequence ID" value="PWF21605.1"/>
    <property type="molecule type" value="Genomic_DNA"/>
</dbReference>
<dbReference type="InterPro" id="IPR036390">
    <property type="entry name" value="WH_DNA-bd_sf"/>
</dbReference>
<dbReference type="InterPro" id="IPR000524">
    <property type="entry name" value="Tscrpt_reg_HTH_GntR"/>
</dbReference>
<dbReference type="PROSITE" id="PS50949">
    <property type="entry name" value="HTH_GNTR"/>
    <property type="match status" value="1"/>
</dbReference>
<evidence type="ECO:0000256" key="3">
    <source>
        <dbReference type="ARBA" id="ARBA00023015"/>
    </source>
</evidence>
<dbReference type="InterPro" id="IPR036388">
    <property type="entry name" value="WH-like_DNA-bd_sf"/>
</dbReference>
<feature type="domain" description="HTH gntR-type" evidence="6">
    <location>
        <begin position="6"/>
        <end position="74"/>
    </location>
</feature>
<evidence type="ECO:0000313" key="7">
    <source>
        <dbReference type="EMBL" id="PWF21605.1"/>
    </source>
</evidence>
<dbReference type="GO" id="GO:0030170">
    <property type="term" value="F:pyridoxal phosphate binding"/>
    <property type="evidence" value="ECO:0007669"/>
    <property type="project" value="InterPro"/>
</dbReference>
<dbReference type="InterPro" id="IPR015422">
    <property type="entry name" value="PyrdxlP-dep_Trfase_small"/>
</dbReference>
<reference evidence="8" key="1">
    <citation type="submission" date="2018-05" db="EMBL/GenBank/DDBJ databases">
        <authorList>
            <person name="Li Y."/>
        </authorList>
    </citation>
    <scope>NUCLEOTIDE SEQUENCE [LARGE SCALE GENOMIC DNA]</scope>
    <source>
        <strain evidence="8">3d-2-2</strain>
    </source>
</reference>
<keyword evidence="2" id="KW-0663">Pyridoxal phosphate</keyword>